<name>A0A854CKB0_XANOO</name>
<evidence type="ECO:0000313" key="1">
    <source>
        <dbReference type="EMBL" id="OLG90167.1"/>
    </source>
</evidence>
<comment type="caution">
    <text evidence="1">The sequence shown here is derived from an EMBL/GenBank/DDBJ whole genome shotgun (WGS) entry which is preliminary data.</text>
</comment>
<protein>
    <submittedName>
        <fullName evidence="1">Uncharacterized protein</fullName>
    </submittedName>
</protein>
<reference evidence="1" key="1">
    <citation type="submission" date="2015-01" db="EMBL/GenBank/DDBJ databases">
        <title>Population genomics of rice bacterial leaf blight strains from India.</title>
        <authorList>
            <person name="Midha S."/>
            <person name="Anil M.G."/>
            <person name="Mishra D."/>
            <person name="Brahma K."/>
            <person name="Laha G.S."/>
            <person name="Sundaram R.M."/>
            <person name="Sonti R.V."/>
            <person name="Patil P.B."/>
        </authorList>
    </citation>
    <scope>NUCLEOTIDE SEQUENCE</scope>
    <source>
        <strain evidence="1">BXO512</strain>
    </source>
</reference>
<gene>
    <name evidence="1" type="ORF">BXO512_12420</name>
</gene>
<organism evidence="1">
    <name type="scientific">Xanthomonas oryzae pv. oryzae</name>
    <dbReference type="NCBI Taxonomy" id="64187"/>
    <lineage>
        <taxon>Bacteria</taxon>
        <taxon>Pseudomonadati</taxon>
        <taxon>Pseudomonadota</taxon>
        <taxon>Gammaproteobacteria</taxon>
        <taxon>Lysobacterales</taxon>
        <taxon>Lysobacteraceae</taxon>
        <taxon>Xanthomonas</taxon>
    </lineage>
</organism>
<dbReference type="AlphaFoldDB" id="A0A854CKB0"/>
<accession>A0A854CKB0</accession>
<sequence length="60" mass="7053">MHLRCAFFVLCARRQRFADQAWAQVYLSVWHGWAFAQVCDARDAIDFHAVFKLRVAILRA</sequence>
<dbReference type="EMBL" id="JXEA01000161">
    <property type="protein sequence ID" value="OLG90167.1"/>
    <property type="molecule type" value="Genomic_DNA"/>
</dbReference>
<proteinExistence type="predicted"/>